<evidence type="ECO:0000313" key="2">
    <source>
        <dbReference type="Proteomes" id="UP000838756"/>
    </source>
</evidence>
<accession>A0A8S4RS97</accession>
<dbReference type="AlphaFoldDB" id="A0A8S4RS97"/>
<protein>
    <submittedName>
        <fullName evidence="1">Jg3342 protein</fullName>
    </submittedName>
</protein>
<organism evidence="1 2">
    <name type="scientific">Pararge aegeria aegeria</name>
    <dbReference type="NCBI Taxonomy" id="348720"/>
    <lineage>
        <taxon>Eukaryota</taxon>
        <taxon>Metazoa</taxon>
        <taxon>Ecdysozoa</taxon>
        <taxon>Arthropoda</taxon>
        <taxon>Hexapoda</taxon>
        <taxon>Insecta</taxon>
        <taxon>Pterygota</taxon>
        <taxon>Neoptera</taxon>
        <taxon>Endopterygota</taxon>
        <taxon>Lepidoptera</taxon>
        <taxon>Glossata</taxon>
        <taxon>Ditrysia</taxon>
        <taxon>Papilionoidea</taxon>
        <taxon>Nymphalidae</taxon>
        <taxon>Satyrinae</taxon>
        <taxon>Satyrini</taxon>
        <taxon>Parargina</taxon>
        <taxon>Pararge</taxon>
    </lineage>
</organism>
<keyword evidence="2" id="KW-1185">Reference proteome</keyword>
<gene>
    <name evidence="1" type="primary">jg3342</name>
    <name evidence="1" type="ORF">PAEG_LOCUS17728</name>
</gene>
<proteinExistence type="predicted"/>
<dbReference type="Proteomes" id="UP000838756">
    <property type="component" value="Unassembled WGS sequence"/>
</dbReference>
<reference evidence="1" key="1">
    <citation type="submission" date="2022-03" db="EMBL/GenBank/DDBJ databases">
        <authorList>
            <person name="Lindestad O."/>
        </authorList>
    </citation>
    <scope>NUCLEOTIDE SEQUENCE</scope>
</reference>
<dbReference type="EMBL" id="CAKXAJ010025574">
    <property type="protein sequence ID" value="CAH2241281.1"/>
    <property type="molecule type" value="Genomic_DNA"/>
</dbReference>
<sequence length="132" mass="14516">MLGVRSMRSVSPGTLAVADRRREERSFIDKSAKPQLGTPARLTRGLKILVAYFKKYCETARLLIAPLLRYSVAVVSSAIRLKIITLPSGQKFELRDTSLHGAGTVRIWDVLKQFSFVLSASKGTAGLKPCIP</sequence>
<evidence type="ECO:0000313" key="1">
    <source>
        <dbReference type="EMBL" id="CAH2241281.1"/>
    </source>
</evidence>
<comment type="caution">
    <text evidence="1">The sequence shown here is derived from an EMBL/GenBank/DDBJ whole genome shotgun (WGS) entry which is preliminary data.</text>
</comment>
<name>A0A8S4RS97_9NEOP</name>